<reference evidence="10" key="1">
    <citation type="submission" date="2018-06" db="EMBL/GenBank/DDBJ databases">
        <authorList>
            <person name="Zhirakovskaya E."/>
        </authorList>
    </citation>
    <scope>NUCLEOTIDE SEQUENCE</scope>
</reference>
<dbReference type="PANTHER" id="PTHR35011:SF4">
    <property type="entry name" value="SLL1102 PROTEIN"/>
    <property type="match status" value="1"/>
</dbReference>
<feature type="transmembrane region" description="Helical" evidence="8">
    <location>
        <begin position="54"/>
        <end position="70"/>
    </location>
</feature>
<evidence type="ECO:0000259" key="9">
    <source>
        <dbReference type="Pfam" id="PF04290"/>
    </source>
</evidence>
<accession>A0A3B0YWD3</accession>
<evidence type="ECO:0000256" key="1">
    <source>
        <dbReference type="ARBA" id="ARBA00004429"/>
    </source>
</evidence>
<dbReference type="AlphaFoldDB" id="A0A3B0YWD3"/>
<feature type="transmembrane region" description="Helical" evidence="8">
    <location>
        <begin position="91"/>
        <end position="113"/>
    </location>
</feature>
<evidence type="ECO:0000256" key="2">
    <source>
        <dbReference type="ARBA" id="ARBA00022448"/>
    </source>
</evidence>
<sequence>MPKPQAYISFANQLNEFCGKMVAWLIVAMILVTIALVSSHFLFNSSSRMVEESVIYMFAIVFMVGVSYTLKHNNHVRVDIFYNKMSSRQRAFVDLGGTLLFLVPFCLVVFWLSLTPVINSWNILEGAKDSGGIPALFILKSFLLIMPSLLLIQGIATILLSLQTLTSKKPQQADNQQELG</sequence>
<name>A0A3B0YWD3_9ZZZZ</name>
<evidence type="ECO:0000256" key="6">
    <source>
        <dbReference type="ARBA" id="ARBA00022989"/>
    </source>
</evidence>
<organism evidence="10">
    <name type="scientific">hydrothermal vent metagenome</name>
    <dbReference type="NCBI Taxonomy" id="652676"/>
    <lineage>
        <taxon>unclassified sequences</taxon>
        <taxon>metagenomes</taxon>
        <taxon>ecological metagenomes</taxon>
    </lineage>
</organism>
<dbReference type="PANTHER" id="PTHR35011">
    <property type="entry name" value="2,3-DIKETO-L-GULONATE TRAP TRANSPORTER SMALL PERMEASE PROTEIN YIAM"/>
    <property type="match status" value="1"/>
</dbReference>
<dbReference type="EMBL" id="UOFL01000041">
    <property type="protein sequence ID" value="VAW73234.1"/>
    <property type="molecule type" value="Genomic_DNA"/>
</dbReference>
<keyword evidence="2" id="KW-0813">Transport</keyword>
<feature type="transmembrane region" description="Helical" evidence="8">
    <location>
        <begin position="21"/>
        <end position="42"/>
    </location>
</feature>
<proteinExistence type="predicted"/>
<feature type="domain" description="Tripartite ATP-independent periplasmic transporters DctQ component" evidence="9">
    <location>
        <begin position="29"/>
        <end position="163"/>
    </location>
</feature>
<keyword evidence="5 8" id="KW-0812">Transmembrane</keyword>
<keyword evidence="4" id="KW-0997">Cell inner membrane</keyword>
<dbReference type="InterPro" id="IPR007387">
    <property type="entry name" value="TRAP_DctQ"/>
</dbReference>
<feature type="transmembrane region" description="Helical" evidence="8">
    <location>
        <begin position="133"/>
        <end position="162"/>
    </location>
</feature>
<gene>
    <name evidence="10" type="ORF">MNBD_GAMMA12-566</name>
</gene>
<evidence type="ECO:0000256" key="7">
    <source>
        <dbReference type="ARBA" id="ARBA00023136"/>
    </source>
</evidence>
<keyword evidence="6 8" id="KW-1133">Transmembrane helix</keyword>
<evidence type="ECO:0000256" key="4">
    <source>
        <dbReference type="ARBA" id="ARBA00022519"/>
    </source>
</evidence>
<evidence type="ECO:0000256" key="5">
    <source>
        <dbReference type="ARBA" id="ARBA00022692"/>
    </source>
</evidence>
<keyword evidence="3" id="KW-1003">Cell membrane</keyword>
<dbReference type="Pfam" id="PF04290">
    <property type="entry name" value="DctQ"/>
    <property type="match status" value="1"/>
</dbReference>
<keyword evidence="7 8" id="KW-0472">Membrane</keyword>
<dbReference type="GO" id="GO:0005886">
    <property type="term" value="C:plasma membrane"/>
    <property type="evidence" value="ECO:0007669"/>
    <property type="project" value="UniProtKB-SubCell"/>
</dbReference>
<evidence type="ECO:0000256" key="3">
    <source>
        <dbReference type="ARBA" id="ARBA00022475"/>
    </source>
</evidence>
<protein>
    <recommendedName>
        <fullName evidence="9">Tripartite ATP-independent periplasmic transporters DctQ component domain-containing protein</fullName>
    </recommendedName>
</protein>
<evidence type="ECO:0000256" key="8">
    <source>
        <dbReference type="SAM" id="Phobius"/>
    </source>
</evidence>
<evidence type="ECO:0000313" key="10">
    <source>
        <dbReference type="EMBL" id="VAW73234.1"/>
    </source>
</evidence>
<comment type="subcellular location">
    <subcellularLocation>
        <location evidence="1">Cell inner membrane</location>
        <topology evidence="1">Multi-pass membrane protein</topology>
    </subcellularLocation>
</comment>
<dbReference type="InterPro" id="IPR055348">
    <property type="entry name" value="DctQ"/>
</dbReference>